<organism evidence="3 4">
    <name type="scientific">Dryococelus australis</name>
    <dbReference type="NCBI Taxonomy" id="614101"/>
    <lineage>
        <taxon>Eukaryota</taxon>
        <taxon>Metazoa</taxon>
        <taxon>Ecdysozoa</taxon>
        <taxon>Arthropoda</taxon>
        <taxon>Hexapoda</taxon>
        <taxon>Insecta</taxon>
        <taxon>Pterygota</taxon>
        <taxon>Neoptera</taxon>
        <taxon>Polyneoptera</taxon>
        <taxon>Phasmatodea</taxon>
        <taxon>Verophasmatodea</taxon>
        <taxon>Anareolatae</taxon>
        <taxon>Phasmatidae</taxon>
        <taxon>Eurycanthinae</taxon>
        <taxon>Dryococelus</taxon>
    </lineage>
</organism>
<dbReference type="Proteomes" id="UP001159363">
    <property type="component" value="Chromosome 11"/>
</dbReference>
<sequence>MGKFLPPQAASSYPTTLRRRGKTDVNYNSNVISRGVPEQTRHTGESEVYSFTVLDTSRYQVQSNRLLLRDPPLGNFHTGPSHGRLASGLATPPDMWWRACVIRRAISVVAPPRRPTVVHEDIHKRRDQSLLLRVLSILGLLRYWGALSNPDMGDHRGVVVSLLASYQSEPRSIPSVITPGFSHVAILPDNAAGRRVFSGIFRFIRPYIPAFPHTHLTSLPSALRTTMLRELDVRNELFYTSAIAGRSCPREREIGTVEVRLVGTCHRILFGSSGAPPSRCRVAEMRCRLSMSPDVGRLLPSGTLASVALQKLSSVCGFSFVCTDWRDIPKIIRRQSTLVYGVYVDGQWGKKSTYLPIFGDDPVDRNKLQRTIIFAPPNCFLSETRHAEICMITLSAFPYTSLKQILTDSARPQTTQGYIVEAVAAACTTNLPRTRLDHRLLKGDIVEAVAAACTTNLPRVTVSIVSNIMGTEQVICNALLCKWGTGCPLDVTMVLIRGTNCPLDVTMVLIRGTDCPLDVAMVLVRGTDCPLDVTMVLIRGTDCPLDVTIVLISNLFITLLSFVSLVLGRGNVVVRLLASHLYEPASIPRGVTPRFSHFGILLDDAWSAGFIGDLPFPPTMHSGTAPCTPHFLLVGSQNPDVKSRPNISTSLSCHENEMPER</sequence>
<keyword evidence="2" id="KW-0472">Membrane</keyword>
<evidence type="ECO:0000313" key="3">
    <source>
        <dbReference type="EMBL" id="KAJ8871352.1"/>
    </source>
</evidence>
<evidence type="ECO:0000256" key="1">
    <source>
        <dbReference type="SAM" id="MobiDB-lite"/>
    </source>
</evidence>
<name>A0ABQ9GH50_9NEOP</name>
<feature type="transmembrane region" description="Helical" evidence="2">
    <location>
        <begin position="547"/>
        <end position="567"/>
    </location>
</feature>
<protein>
    <submittedName>
        <fullName evidence="3">Uncharacterized protein</fullName>
    </submittedName>
</protein>
<keyword evidence="4" id="KW-1185">Reference proteome</keyword>
<evidence type="ECO:0000313" key="4">
    <source>
        <dbReference type="Proteomes" id="UP001159363"/>
    </source>
</evidence>
<reference evidence="3 4" key="1">
    <citation type="submission" date="2023-02" db="EMBL/GenBank/DDBJ databases">
        <title>LHISI_Scaffold_Assembly.</title>
        <authorList>
            <person name="Stuart O.P."/>
            <person name="Cleave R."/>
            <person name="Magrath M.J.L."/>
            <person name="Mikheyev A.S."/>
        </authorList>
    </citation>
    <scope>NUCLEOTIDE SEQUENCE [LARGE SCALE GENOMIC DNA]</scope>
    <source>
        <strain evidence="3">Daus_M_001</strain>
        <tissue evidence="3">Leg muscle</tissue>
    </source>
</reference>
<comment type="caution">
    <text evidence="3">The sequence shown here is derived from an EMBL/GenBank/DDBJ whole genome shotgun (WGS) entry which is preliminary data.</text>
</comment>
<keyword evidence="2" id="KW-0812">Transmembrane</keyword>
<proteinExistence type="predicted"/>
<keyword evidence="2" id="KW-1133">Transmembrane helix</keyword>
<feature type="region of interest" description="Disordered" evidence="1">
    <location>
        <begin position="639"/>
        <end position="661"/>
    </location>
</feature>
<gene>
    <name evidence="3" type="ORF">PR048_027669</name>
</gene>
<feature type="compositionally biased region" description="Polar residues" evidence="1">
    <location>
        <begin position="639"/>
        <end position="653"/>
    </location>
</feature>
<evidence type="ECO:0000256" key="2">
    <source>
        <dbReference type="SAM" id="Phobius"/>
    </source>
</evidence>
<accession>A0ABQ9GH50</accession>
<dbReference type="EMBL" id="JARBHB010000012">
    <property type="protein sequence ID" value="KAJ8871352.1"/>
    <property type="molecule type" value="Genomic_DNA"/>
</dbReference>